<keyword evidence="1" id="KW-0378">Hydrolase</keyword>
<dbReference type="Pfam" id="PF03324">
    <property type="entry name" value="Herpes_HEPA"/>
    <property type="match status" value="1"/>
</dbReference>
<dbReference type="EMBL" id="MN086800">
    <property type="protein sequence ID" value="QIC50130.1"/>
    <property type="molecule type" value="Genomic_DNA"/>
</dbReference>
<keyword evidence="1" id="KW-0547">Nucleotide-binding</keyword>
<evidence type="ECO:0000313" key="1">
    <source>
        <dbReference type="EMBL" id="QIC50130.1"/>
    </source>
</evidence>
<organism evidence="1">
    <name type="scientific">Bovine alphaherpesvirus 2</name>
    <dbReference type="NCBI Taxonomy" id="10295"/>
    <lineage>
        <taxon>Viruses</taxon>
        <taxon>Duplodnaviria</taxon>
        <taxon>Heunggongvirae</taxon>
        <taxon>Peploviricota</taxon>
        <taxon>Herviviricetes</taxon>
        <taxon>Herpesvirales</taxon>
        <taxon>Orthoherpesviridae</taxon>
        <taxon>Alphaherpesvirinae</taxon>
        <taxon>Simplexvirus</taxon>
        <taxon>Simplexvirus bovinealpha2</taxon>
    </lineage>
</organism>
<proteinExistence type="inferred from homology"/>
<keyword evidence="1" id="KW-0067">ATP-binding</keyword>
<keyword evidence="1" id="KW-0347">Helicase</keyword>
<accession>A0A6H2U1H2</accession>
<dbReference type="InterPro" id="IPR004996">
    <property type="entry name" value="HSV_HEPA"/>
</dbReference>
<dbReference type="HAMAP" id="MF_04010">
    <property type="entry name" value="HSV_HEPA"/>
    <property type="match status" value="1"/>
</dbReference>
<dbReference type="GO" id="GO:0019079">
    <property type="term" value="P:viral genome replication"/>
    <property type="evidence" value="ECO:0007669"/>
    <property type="project" value="InterPro"/>
</dbReference>
<name>A0A6H2U1H2_9ALPH</name>
<reference evidence="1" key="1">
    <citation type="submission" date="2019-06" db="EMBL/GenBank/DDBJ databases">
        <title>Bovine herpetic mammillitis in dairy farm in Italy.</title>
        <authorList>
            <person name="Lanave G."/>
            <person name="Larocca V."/>
            <person name="Camero M."/>
            <person name="Martella V."/>
            <person name="Buonavoglia C."/>
        </authorList>
    </citation>
    <scope>NUCLEOTIDE SEQUENCE</scope>
    <source>
        <strain evidence="1">ITA/2018/468</strain>
    </source>
</reference>
<dbReference type="GO" id="GO:0004386">
    <property type="term" value="F:helicase activity"/>
    <property type="evidence" value="ECO:0007669"/>
    <property type="project" value="UniProtKB-KW"/>
</dbReference>
<protein>
    <submittedName>
        <fullName evidence="1">Helicase primase</fullName>
    </submittedName>
</protein>
<sequence>MGTAGDGLVWIDGSIRAASVYTAWTSPGDGERLRVLIHMAVLDNGGNARPTFAVVSVTSEELRARGDLPRGSAQRFAAAVRAATSPAKAPLETLRDPELWRVVVACSMAALERDAGPVNLFAPARVGVDESAGLVRRVEMVDGPCVPPRAALLSVEAHVPIEAGAIAAQEARRPDACAAWLRLAALQQEPGAALDASVRVRITTPMCTFTRRYTTLRFPPVEAEGAVSDLFSTHDASVVVDAASPPVSVRVLVPMGFDYLVSDSESFSTPAVLALFGQWHAAAFSRTVGVPQVFAFLGTEFYPRGGGEDYFATIGFPGWPTLRVPVGVKTDGEERKRRLETHARTMGMWPALGRHAFLTTDAWQRAAAHVARSASRPVGDAISRWAPNGRTSQLVDPPDVIGPAVAARFRVPHVAGLLLSAIARAYPQLTLERGALRFSDVARDSSENRWAKIVLDGAAAEVLDTCDAAARCVGGIRTALEARIEREATAAGFAICGSDGDTFWGVFATTSPNARSVAESAAGAFAAVAAELLEESGLHPPTPVRAVCEGVYSPAVLWHPRGLWLGGRDSDVLEGFSLRSRAHERAADALREAFWRLVRIENPSAALRDMRDTCDGIITGSFPHRGDVDYWSLTEPPQNCRIPGAALDGGTTLDAERGDRRVVYVKTCEGGAASVPVELYRAPLVIPPIDCARHLKDILGEVVAAFRAFAEVRWGTETAFSYTPEDGPMFMFQ</sequence>